<sequence length="851" mass="100073">MSAAKKLRLDVGVTTAECSNYENEIHEKLKNNYSQQSYTPTIETISKTDTFLRSPLVAPLTTASSANTSLHDNNQNTSTHNIAKRYRVFDREKVNLESHQLVWFGLNVDRNEKSDTIVTLEGLRKIVDYTKIFDDVEQCQQYIEQTKDTITFLVTSDHRGEQLVSRVHNLNRVSSIYIYCLNKEYHQKWASNYSKIKQVRTNIDQLLNDLAQDVQEYLKHENDGIFRCTGRQGDTTGGFLSLFVELVDILCYLPYPEDCRCKLIVSLKDYYSGKEVELKVLQEFESNYSSDKAIWWYTRDKFLYRLINRALRQNNIRLLFLFGFFIQDMYRQLKREHERSKLQHIDNPLKVYRGQFMSRGEINKIKKCGIVPIRRQIGHFKEYTSKNFKGGRGGVRVSVDESGLNQKCDYETDYSIVNNCFFSTTIDRSIALLYTKPSQPDDEVQSVLFEIEIDVRRESRPYANISGLSNFPDECEILFMITTRFDIESNDVYYDKNEKIWMAKLKLVNDDLIKDDRDFESASKRKTVKNCVSVLHDVLYRESSEIAITIFNELIDLYPSEKWVFDMKNYYLGCYPEKHLEEIYTSALSTRDEVLTMWFEYINDDELNCSVDIGKIFKGIGDCYPDELDDHNMAMKHYDLAINYYQSAIQKTATDYEKIDILNLLSYVYTSKMEISIDKNEQTQNCLMAIKHIELSVQNLLKYYSSNYYIVATRIEEIANLYQLIFKYDDALTNYKKALEIYTQQFEPSLYRIEHTSQKIIKIFYDHKHDYNSALRYQLMKHEYTLKGDVPESTFEIRVKRKEIVKSHVKLADIYRALHQYDSANEHLMIVTKLNQESELFDKEEAASVEP</sequence>
<proteinExistence type="predicted"/>
<dbReference type="Proteomes" id="UP000681722">
    <property type="component" value="Unassembled WGS sequence"/>
</dbReference>
<dbReference type="InterPro" id="IPR019734">
    <property type="entry name" value="TPR_rpt"/>
</dbReference>
<keyword evidence="4" id="KW-1185">Reference proteome</keyword>
<organism evidence="2 4">
    <name type="scientific">Didymodactylos carnosus</name>
    <dbReference type="NCBI Taxonomy" id="1234261"/>
    <lineage>
        <taxon>Eukaryota</taxon>
        <taxon>Metazoa</taxon>
        <taxon>Spiralia</taxon>
        <taxon>Gnathifera</taxon>
        <taxon>Rotifera</taxon>
        <taxon>Eurotatoria</taxon>
        <taxon>Bdelloidea</taxon>
        <taxon>Philodinida</taxon>
        <taxon>Philodinidae</taxon>
        <taxon>Didymodactylos</taxon>
    </lineage>
</organism>
<evidence type="ECO:0000313" key="2">
    <source>
        <dbReference type="EMBL" id="CAF1201674.1"/>
    </source>
</evidence>
<dbReference type="SUPFAM" id="SSF56399">
    <property type="entry name" value="ADP-ribosylation"/>
    <property type="match status" value="1"/>
</dbReference>
<dbReference type="EMBL" id="CAJNOQ010008602">
    <property type="protein sequence ID" value="CAF1201674.1"/>
    <property type="molecule type" value="Genomic_DNA"/>
</dbReference>
<dbReference type="SUPFAM" id="SSF48452">
    <property type="entry name" value="TPR-like"/>
    <property type="match status" value="1"/>
</dbReference>
<protein>
    <submittedName>
        <fullName evidence="2">Uncharacterized protein</fullName>
    </submittedName>
</protein>
<comment type="caution">
    <text evidence="2">The sequence shown here is derived from an EMBL/GenBank/DDBJ whole genome shotgun (WGS) entry which is preliminary data.</text>
</comment>
<dbReference type="InterPro" id="IPR011990">
    <property type="entry name" value="TPR-like_helical_dom_sf"/>
</dbReference>
<name>A0A814WQZ4_9BILA</name>
<dbReference type="Proteomes" id="UP000663829">
    <property type="component" value="Unassembled WGS sequence"/>
</dbReference>
<feature type="non-terminal residue" evidence="2">
    <location>
        <position position="1"/>
    </location>
</feature>
<dbReference type="OrthoDB" id="10069406at2759"/>
<accession>A0A814WQZ4</accession>
<dbReference type="AlphaFoldDB" id="A0A814WQZ4"/>
<dbReference type="EMBL" id="CAJOBC010008604">
    <property type="protein sequence ID" value="CAF3966177.1"/>
    <property type="molecule type" value="Genomic_DNA"/>
</dbReference>
<feature type="coiled-coil region" evidence="1">
    <location>
        <begin position="196"/>
        <end position="223"/>
    </location>
</feature>
<evidence type="ECO:0000313" key="3">
    <source>
        <dbReference type="EMBL" id="CAF3966177.1"/>
    </source>
</evidence>
<evidence type="ECO:0000256" key="1">
    <source>
        <dbReference type="SAM" id="Coils"/>
    </source>
</evidence>
<dbReference type="Gene3D" id="3.90.176.10">
    <property type="entry name" value="Toxin ADP-ribosyltransferase, Chain A, domain 1"/>
    <property type="match status" value="1"/>
</dbReference>
<evidence type="ECO:0000313" key="4">
    <source>
        <dbReference type="Proteomes" id="UP000663829"/>
    </source>
</evidence>
<gene>
    <name evidence="2" type="ORF">GPM918_LOCUS23753</name>
    <name evidence="3" type="ORF">SRO942_LOCUS23754</name>
</gene>
<keyword evidence="1" id="KW-0175">Coiled coil</keyword>
<dbReference type="Gene3D" id="1.25.40.10">
    <property type="entry name" value="Tetratricopeptide repeat domain"/>
    <property type="match status" value="1"/>
</dbReference>
<reference evidence="2" key="1">
    <citation type="submission" date="2021-02" db="EMBL/GenBank/DDBJ databases">
        <authorList>
            <person name="Nowell W R."/>
        </authorList>
    </citation>
    <scope>NUCLEOTIDE SEQUENCE</scope>
</reference>
<dbReference type="SMART" id="SM00028">
    <property type="entry name" value="TPR"/>
    <property type="match status" value="3"/>
</dbReference>